<dbReference type="GO" id="GO:0016705">
    <property type="term" value="F:oxidoreductase activity, acting on paired donors, with incorporation or reduction of molecular oxygen"/>
    <property type="evidence" value="ECO:0007669"/>
    <property type="project" value="InterPro"/>
</dbReference>
<evidence type="ECO:0000256" key="4">
    <source>
        <dbReference type="ARBA" id="ARBA00022630"/>
    </source>
</evidence>
<keyword evidence="4" id="KW-0285">Flavoprotein</keyword>
<evidence type="ECO:0000256" key="2">
    <source>
        <dbReference type="ARBA" id="ARBA00004749"/>
    </source>
</evidence>
<sequence>MSQNLSVQVCIMGAGPVGGTLACRLAGAGVSVAVIDNAALPPMEHPAFDGRAYAIAAGARALLDDSGMWDVLDVPPHPIQEIRVSDGRVGRAPSRLHLHFDHREATNEARPFGWMVEARSLRKALNARFPNQPGLHLFAPAKASVTRSEDGAVVRLDDGTMIQCRLVVAAEGRNSPLRQQAGIQVTRIPYHQTGIVCAIAHERPHNDTALEHFLPAGPFAALPMGPSADAEPGGAPNISAIVWTERSRDVPPIMALDDARFTREIGRRLGNHLGAIRAVGRRWSYPLSAMIVHRYVDTRMALVGDAAHGVHPIAGQGLNLGFRDAIALADLVIEAAGSGTDVGSEALLARYQRMRQPDNLLMFGMTDQLDRLFSTDRRLVRLARDLGIEGVNRFGPLKRVFMRQAMGLPAFG</sequence>
<comment type="similarity">
    <text evidence="3">Belongs to the UbiH/COQ6 family.</text>
</comment>
<dbReference type="GO" id="GO:0110142">
    <property type="term" value="C:ubiquinone biosynthesis complex"/>
    <property type="evidence" value="ECO:0007669"/>
    <property type="project" value="UniProtKB-ARBA"/>
</dbReference>
<dbReference type="Pfam" id="PF01494">
    <property type="entry name" value="FAD_binding_3"/>
    <property type="match status" value="1"/>
</dbReference>
<dbReference type="Proteomes" id="UP000239724">
    <property type="component" value="Unassembled WGS sequence"/>
</dbReference>
<dbReference type="GO" id="GO:0071949">
    <property type="term" value="F:FAD binding"/>
    <property type="evidence" value="ECO:0007669"/>
    <property type="project" value="InterPro"/>
</dbReference>
<dbReference type="UniPathway" id="UPA00232"/>
<dbReference type="PANTHER" id="PTHR43876:SF7">
    <property type="entry name" value="UBIQUINONE BIOSYNTHESIS MONOOXYGENASE COQ6, MITOCHONDRIAL"/>
    <property type="match status" value="1"/>
</dbReference>
<dbReference type="SUPFAM" id="SSF51905">
    <property type="entry name" value="FAD/NAD(P)-binding domain"/>
    <property type="match status" value="1"/>
</dbReference>
<dbReference type="RefSeq" id="WP_104518158.1">
    <property type="nucleotide sequence ID" value="NZ_NHRY01000070.1"/>
</dbReference>
<keyword evidence="7" id="KW-0503">Monooxygenase</keyword>
<reference evidence="9 10" key="1">
    <citation type="journal article" date="2018" name="Arch. Microbiol.">
        <title>New insights into the metabolic potential of the phototrophic purple bacterium Rhodopila globiformis DSM 161(T) from its draft genome sequence and evidence for a vanadium-dependent nitrogenase.</title>
        <authorList>
            <person name="Imhoff J.F."/>
            <person name="Rahn T."/>
            <person name="Kunzel S."/>
            <person name="Neulinger S.C."/>
        </authorList>
    </citation>
    <scope>NUCLEOTIDE SEQUENCE [LARGE SCALE GENOMIC DNA]</scope>
    <source>
        <strain evidence="9 10">DSM 161</strain>
    </source>
</reference>
<dbReference type="InterPro" id="IPR010971">
    <property type="entry name" value="UbiH/COQ6"/>
</dbReference>
<evidence type="ECO:0000256" key="7">
    <source>
        <dbReference type="ARBA" id="ARBA00023033"/>
    </source>
</evidence>
<keyword evidence="10" id="KW-1185">Reference proteome</keyword>
<dbReference type="GO" id="GO:0006744">
    <property type="term" value="P:ubiquinone biosynthetic process"/>
    <property type="evidence" value="ECO:0007669"/>
    <property type="project" value="UniProtKB-UniPathway"/>
</dbReference>
<comment type="caution">
    <text evidence="9">The sequence shown here is derived from an EMBL/GenBank/DDBJ whole genome shotgun (WGS) entry which is preliminary data.</text>
</comment>
<evidence type="ECO:0000313" key="9">
    <source>
        <dbReference type="EMBL" id="PPQ35635.1"/>
    </source>
</evidence>
<dbReference type="OrthoDB" id="9796623at2"/>
<evidence type="ECO:0000313" key="10">
    <source>
        <dbReference type="Proteomes" id="UP000239724"/>
    </source>
</evidence>
<keyword evidence="6" id="KW-0560">Oxidoreductase</keyword>
<comment type="pathway">
    <text evidence="2">Cofactor biosynthesis; ubiquinone biosynthesis.</text>
</comment>
<evidence type="ECO:0000259" key="8">
    <source>
        <dbReference type="Pfam" id="PF01494"/>
    </source>
</evidence>
<comment type="cofactor">
    <cofactor evidence="1">
        <name>FAD</name>
        <dbReference type="ChEBI" id="CHEBI:57692"/>
    </cofactor>
</comment>
<dbReference type="PANTHER" id="PTHR43876">
    <property type="entry name" value="UBIQUINONE BIOSYNTHESIS MONOOXYGENASE COQ6, MITOCHONDRIAL"/>
    <property type="match status" value="1"/>
</dbReference>
<proteinExistence type="inferred from homology"/>
<name>A0A2S6NKP1_RHOGL</name>
<dbReference type="NCBIfam" id="TIGR01988">
    <property type="entry name" value="Ubi-OHases"/>
    <property type="match status" value="1"/>
</dbReference>
<evidence type="ECO:0000256" key="6">
    <source>
        <dbReference type="ARBA" id="ARBA00023002"/>
    </source>
</evidence>
<dbReference type="PRINTS" id="PR00420">
    <property type="entry name" value="RNGMNOXGNASE"/>
</dbReference>
<protein>
    <submittedName>
        <fullName evidence="9">Ubiquinone biosynthesis protein UbiH</fullName>
    </submittedName>
</protein>
<dbReference type="GO" id="GO:0004497">
    <property type="term" value="F:monooxygenase activity"/>
    <property type="evidence" value="ECO:0007669"/>
    <property type="project" value="UniProtKB-KW"/>
</dbReference>
<feature type="domain" description="FAD-binding" evidence="8">
    <location>
        <begin position="7"/>
        <end position="357"/>
    </location>
</feature>
<dbReference type="InterPro" id="IPR018168">
    <property type="entry name" value="Ubi_Hdrlase_CS"/>
</dbReference>
<evidence type="ECO:0000256" key="1">
    <source>
        <dbReference type="ARBA" id="ARBA00001974"/>
    </source>
</evidence>
<accession>A0A2S6NKP1</accession>
<dbReference type="InterPro" id="IPR002938">
    <property type="entry name" value="FAD-bd"/>
</dbReference>
<dbReference type="EMBL" id="NHRY01000070">
    <property type="protein sequence ID" value="PPQ35635.1"/>
    <property type="molecule type" value="Genomic_DNA"/>
</dbReference>
<keyword evidence="5" id="KW-0274">FAD</keyword>
<evidence type="ECO:0000256" key="3">
    <source>
        <dbReference type="ARBA" id="ARBA00005349"/>
    </source>
</evidence>
<dbReference type="AlphaFoldDB" id="A0A2S6NKP1"/>
<dbReference type="Gene3D" id="3.50.50.60">
    <property type="entry name" value="FAD/NAD(P)-binding domain"/>
    <property type="match status" value="2"/>
</dbReference>
<dbReference type="PROSITE" id="PS01304">
    <property type="entry name" value="UBIH"/>
    <property type="match status" value="1"/>
</dbReference>
<dbReference type="FunFam" id="3.50.50.60:FF:000021">
    <property type="entry name" value="Ubiquinone biosynthesis monooxygenase COQ6"/>
    <property type="match status" value="1"/>
</dbReference>
<gene>
    <name evidence="9" type="ORF">CCS01_07130</name>
</gene>
<dbReference type="InterPro" id="IPR051205">
    <property type="entry name" value="UbiH/COQ6_monooxygenase"/>
</dbReference>
<evidence type="ECO:0000256" key="5">
    <source>
        <dbReference type="ARBA" id="ARBA00022827"/>
    </source>
</evidence>
<organism evidence="9 10">
    <name type="scientific">Rhodopila globiformis</name>
    <name type="common">Rhodopseudomonas globiformis</name>
    <dbReference type="NCBI Taxonomy" id="1071"/>
    <lineage>
        <taxon>Bacteria</taxon>
        <taxon>Pseudomonadati</taxon>
        <taxon>Pseudomonadota</taxon>
        <taxon>Alphaproteobacteria</taxon>
        <taxon>Acetobacterales</taxon>
        <taxon>Acetobacteraceae</taxon>
        <taxon>Rhodopila</taxon>
    </lineage>
</organism>
<dbReference type="InterPro" id="IPR036188">
    <property type="entry name" value="FAD/NAD-bd_sf"/>
</dbReference>
<keyword evidence="9" id="KW-0830">Ubiquinone</keyword>